<accession>A0A0W0E4U8</accession>
<evidence type="ECO:0000313" key="1">
    <source>
        <dbReference type="EMBL" id="KTB11781.1"/>
    </source>
</evidence>
<dbReference type="EMBL" id="LLZZ01000012">
    <property type="protein sequence ID" value="KTB13312.1"/>
    <property type="molecule type" value="Genomic_DNA"/>
</dbReference>
<dbReference type="AlphaFoldDB" id="A0A0W0E4U8"/>
<name>A0A0W0E4U8_CANGB</name>
<gene>
    <name evidence="1" type="ORF">AO440_003844</name>
    <name evidence="2" type="ORF">AO440_005762</name>
</gene>
<evidence type="ECO:0000313" key="2">
    <source>
        <dbReference type="EMBL" id="KTB13312.1"/>
    </source>
</evidence>
<reference evidence="2 3" key="1">
    <citation type="submission" date="2015-10" db="EMBL/GenBank/DDBJ databases">
        <title>Draft genomes sequences of Candida glabrata isolates 1A, 1B, 2A, 2B, 3A and 3B.</title>
        <authorList>
            <person name="Haavelsrud O.E."/>
            <person name="Gaustad P."/>
        </authorList>
    </citation>
    <scope>NUCLEOTIDE SEQUENCE [LARGE SCALE GENOMIC DNA]</scope>
    <source>
        <strain evidence="2">910700640</strain>
    </source>
</reference>
<dbReference type="VEuPathDB" id="FungiDB:GW608_L05445"/>
<dbReference type="VEuPathDB" id="FungiDB:CAGL0L01573g"/>
<comment type="caution">
    <text evidence="2">The sequence shown here is derived from an EMBL/GenBank/DDBJ whole genome shotgun (WGS) entry which is preliminary data.</text>
</comment>
<dbReference type="VEuPathDB" id="FungiDB:GVI51_L01353"/>
<dbReference type="VEuPathDB" id="FungiDB:GWK60_L05445"/>
<proteinExistence type="predicted"/>
<protein>
    <submittedName>
        <fullName evidence="2">Uncharacterized protein</fullName>
    </submittedName>
</protein>
<dbReference type="EMBL" id="LLZZ01000028">
    <property type="protein sequence ID" value="KTB11781.1"/>
    <property type="molecule type" value="Genomic_DNA"/>
</dbReference>
<organism evidence="2 3">
    <name type="scientific">Candida glabrata</name>
    <name type="common">Yeast</name>
    <name type="synonym">Torulopsis glabrata</name>
    <dbReference type="NCBI Taxonomy" id="5478"/>
    <lineage>
        <taxon>Eukaryota</taxon>
        <taxon>Fungi</taxon>
        <taxon>Dikarya</taxon>
        <taxon>Ascomycota</taxon>
        <taxon>Saccharomycotina</taxon>
        <taxon>Saccharomycetes</taxon>
        <taxon>Saccharomycetales</taxon>
        <taxon>Saccharomycetaceae</taxon>
        <taxon>Nakaseomyces</taxon>
    </lineage>
</organism>
<sequence length="157" mass="18054">MQMYAPSSPVVANADVRLMMLLQQEQLKMQKRRMKRSHEMFEDNNYKRVKYSFHNSETRNTYPSIVPAIGTMNSTTNNNGNNINNISHDRMNLHNTVQTHGLRPEMSGSHNPDSDSEPYAEIEEYMVKGYCLDETVAGTQNITINEPSIMTDMMDMD</sequence>
<evidence type="ECO:0000313" key="3">
    <source>
        <dbReference type="Proteomes" id="UP000054886"/>
    </source>
</evidence>
<dbReference type="Proteomes" id="UP000054886">
    <property type="component" value="Unassembled WGS sequence"/>
</dbReference>
<dbReference type="VEuPathDB" id="FungiDB:B1J91_L01573g"/>